<dbReference type="Pfam" id="PF08757">
    <property type="entry name" value="CotH"/>
    <property type="match status" value="1"/>
</dbReference>
<evidence type="ECO:0000313" key="3">
    <source>
        <dbReference type="Proteomes" id="UP001145087"/>
    </source>
</evidence>
<dbReference type="Proteomes" id="UP001145087">
    <property type="component" value="Unassembled WGS sequence"/>
</dbReference>
<dbReference type="Pfam" id="PF13290">
    <property type="entry name" value="CHB_HEX_C_1"/>
    <property type="match status" value="2"/>
</dbReference>
<dbReference type="SUPFAM" id="SSF74853">
    <property type="entry name" value="Lamin A/C globular tail domain"/>
    <property type="match status" value="1"/>
</dbReference>
<reference evidence="2" key="1">
    <citation type="submission" date="2022-11" db="EMBL/GenBank/DDBJ databases">
        <title>Marilongibacter aestuarii gen. nov., sp. nov., isolated from tidal flat sediment.</title>
        <authorList>
            <person name="Jiayan W."/>
        </authorList>
    </citation>
    <scope>NUCLEOTIDE SEQUENCE</scope>
    <source>
        <strain evidence="2">Z1-6</strain>
    </source>
</reference>
<dbReference type="InterPro" id="IPR036415">
    <property type="entry name" value="Lamin_tail_dom_sf"/>
</dbReference>
<dbReference type="PROSITE" id="PS51841">
    <property type="entry name" value="LTD"/>
    <property type="match status" value="1"/>
</dbReference>
<dbReference type="Pfam" id="PF18962">
    <property type="entry name" value="Por_Secre_tail"/>
    <property type="match status" value="1"/>
</dbReference>
<dbReference type="RefSeq" id="WP_343334317.1">
    <property type="nucleotide sequence ID" value="NZ_JAPOHD010000030.1"/>
</dbReference>
<protein>
    <submittedName>
        <fullName evidence="2">Chitobiase/beta-hexosaminidase C-terminal domain-containing protein</fullName>
    </submittedName>
</protein>
<accession>A0A9X3F8Y2</accession>
<dbReference type="Pfam" id="PF00932">
    <property type="entry name" value="LTD"/>
    <property type="match status" value="1"/>
</dbReference>
<dbReference type="Gene3D" id="2.60.40.1260">
    <property type="entry name" value="Lamin Tail domain"/>
    <property type="match status" value="1"/>
</dbReference>
<proteinExistence type="predicted"/>
<dbReference type="AlphaFoldDB" id="A0A9X3F8Y2"/>
<name>A0A9X3F8Y2_9BACT</name>
<keyword evidence="3" id="KW-1185">Reference proteome</keyword>
<gene>
    <name evidence="2" type="ORF">OU798_16655</name>
</gene>
<dbReference type="Gene3D" id="2.60.40.4070">
    <property type="match status" value="1"/>
</dbReference>
<dbReference type="EMBL" id="JAPOHD010000030">
    <property type="protein sequence ID" value="MCY1721987.1"/>
    <property type="molecule type" value="Genomic_DNA"/>
</dbReference>
<evidence type="ECO:0000313" key="2">
    <source>
        <dbReference type="EMBL" id="MCY1721987.1"/>
    </source>
</evidence>
<evidence type="ECO:0000259" key="1">
    <source>
        <dbReference type="PROSITE" id="PS51841"/>
    </source>
</evidence>
<sequence length="911" mass="102759">MQKSILLKSGFFILLVVNTTFLFAESQKILINEFMAINSTIITDEDGDDSDWIELFNPGEEDVNLKGWFLTDKTDNLQKWEFPEITIESGKYLLVFASEKKRDDPVGELHTNFKLSGSGEFLAIVEPDGTISHSYGEMYPAQREDISYGIYQGQVVFFDKPTPGAQNILGNLVQAPQFSKTRGFYDAPFQVTLSAVGSGNKIYYTTNGTRPTAETGTSYTGSVNITTTTPLSAVAVNSEGVASEVISHSYFFISDIVKQSNTQSGYPATWGPLKFGAGNAPADYEMDPQICNSNDYKNLMDEALTSIPTLSVVTNPGFLFSHELNQVSGGIYIYTGNTGQGYAGKDWERPASVEYYDPANNKQFQVNCGLRLHGGNSRIPDNSAKHSFRLSFRSMYGPSKLNYNLFDEETATNEFNSLVLRAGYNYSWMTNVPGSRRNAQFLRDPFAKGAQRAIGQVSAHERFVHLYLNGIYWGLYNISEKLTNDFMESYMGGNEDDFDIIKDHGGQVDGYWQAWSALYNQAKAGLASNTNYQKVQGKNPDGTVNTSYDNLLDITHLIGYMQYNMYIGNLDWDHNNWIAARNRVSNEAGFRFFAWDAETSLTSVNTNIVDENNEGNPSWFYQLLQDNEDFRILFADQIQKNFFDGGALTPEPCIERYTQLANEIDLAIIAESARWGDYRKDVMPSDYDRILYTRNDHWLPQKEYLINNYFPYRTNIVVNQFRQIGLFPNIEAPVFSHAGGEMNSAINLGMTTNYGDIYYTTDGSDPRESITSNVSSLAQLFTSELPLSTDITVKARAKSGSEWSPITEATFKFGEFTTINELIVHNNINHGNYPNPFSASTEIFYTLPANGQLQIDIISIDGRLVKRVFDGYQLQGYNSVKWNPESQESGMYIYRINFENQNYFGKIIRKQ</sequence>
<organism evidence="2 3">
    <name type="scientific">Draconibacterium aestuarii</name>
    <dbReference type="NCBI Taxonomy" id="2998507"/>
    <lineage>
        <taxon>Bacteria</taxon>
        <taxon>Pseudomonadati</taxon>
        <taxon>Bacteroidota</taxon>
        <taxon>Bacteroidia</taxon>
        <taxon>Marinilabiliales</taxon>
        <taxon>Prolixibacteraceae</taxon>
        <taxon>Draconibacterium</taxon>
    </lineage>
</organism>
<dbReference type="InterPro" id="IPR014867">
    <property type="entry name" value="Spore_coat_CotH_CotH2/3/7"/>
</dbReference>
<dbReference type="NCBIfam" id="TIGR04183">
    <property type="entry name" value="Por_Secre_tail"/>
    <property type="match status" value="1"/>
</dbReference>
<dbReference type="InterPro" id="IPR001322">
    <property type="entry name" value="Lamin_tail_dom"/>
</dbReference>
<dbReference type="InterPro" id="IPR059177">
    <property type="entry name" value="GH29D-like_dom"/>
</dbReference>
<feature type="domain" description="LTD" evidence="1">
    <location>
        <begin position="19"/>
        <end position="176"/>
    </location>
</feature>
<comment type="caution">
    <text evidence="2">The sequence shown here is derived from an EMBL/GenBank/DDBJ whole genome shotgun (WGS) entry which is preliminary data.</text>
</comment>
<dbReference type="InterPro" id="IPR026444">
    <property type="entry name" value="Secre_tail"/>
</dbReference>